<dbReference type="PROSITE" id="PS50966">
    <property type="entry name" value="ZF_SWIM"/>
    <property type="match status" value="1"/>
</dbReference>
<protein>
    <recommendedName>
        <fullName evidence="2">SWIM-type domain-containing protein</fullName>
    </recommendedName>
</protein>
<dbReference type="GO" id="GO:0008270">
    <property type="term" value="F:zinc ion binding"/>
    <property type="evidence" value="ECO:0007669"/>
    <property type="project" value="UniProtKB-KW"/>
</dbReference>
<name>A0A5B9W5H4_9BACT</name>
<sequence length="238" mass="26471">MSSLHASFPRIHDLPEGVTPRPSAQCTARLSLFINGGAYQVRSLAVDAPGVARAFRLRKFDGTEYDVAQTDEGITCDCPDFIFHRAGIDPDGCKHVKALVSSGLLERPGDGTAAAASVVEAEVRAAKDAFDGHRHRIEPDRPTSRVPANGQPTTFLEIVEHEAMGYRAWGNEVGRFLADQLDRTAQLIRWTGAETPADHEDRMEIYDRELRDRLFEQGYQDGLENGRRQAEAWGLERR</sequence>
<dbReference type="Proteomes" id="UP000324233">
    <property type="component" value="Chromosome"/>
</dbReference>
<gene>
    <name evidence="3" type="ORF">OJF2_41200</name>
</gene>
<keyword evidence="4" id="KW-1185">Reference proteome</keyword>
<organism evidence="3 4">
    <name type="scientific">Aquisphaera giovannonii</name>
    <dbReference type="NCBI Taxonomy" id="406548"/>
    <lineage>
        <taxon>Bacteria</taxon>
        <taxon>Pseudomonadati</taxon>
        <taxon>Planctomycetota</taxon>
        <taxon>Planctomycetia</taxon>
        <taxon>Isosphaerales</taxon>
        <taxon>Isosphaeraceae</taxon>
        <taxon>Aquisphaera</taxon>
    </lineage>
</organism>
<evidence type="ECO:0000313" key="4">
    <source>
        <dbReference type="Proteomes" id="UP000324233"/>
    </source>
</evidence>
<accession>A0A5B9W5H4</accession>
<dbReference type="AlphaFoldDB" id="A0A5B9W5H4"/>
<evidence type="ECO:0000313" key="3">
    <source>
        <dbReference type="EMBL" id="QEH35567.1"/>
    </source>
</evidence>
<evidence type="ECO:0000259" key="2">
    <source>
        <dbReference type="PROSITE" id="PS50966"/>
    </source>
</evidence>
<feature type="domain" description="SWIM-type" evidence="2">
    <location>
        <begin position="65"/>
        <end position="104"/>
    </location>
</feature>
<keyword evidence="1" id="KW-0862">Zinc</keyword>
<evidence type="ECO:0000256" key="1">
    <source>
        <dbReference type="PROSITE-ProRule" id="PRU00325"/>
    </source>
</evidence>
<proteinExistence type="predicted"/>
<keyword evidence="1" id="KW-0479">Metal-binding</keyword>
<dbReference type="KEGG" id="agv:OJF2_41200"/>
<keyword evidence="1" id="KW-0863">Zinc-finger</keyword>
<reference evidence="3 4" key="1">
    <citation type="submission" date="2019-08" db="EMBL/GenBank/DDBJ databases">
        <title>Deep-cultivation of Planctomycetes and their phenomic and genomic characterization uncovers novel biology.</title>
        <authorList>
            <person name="Wiegand S."/>
            <person name="Jogler M."/>
            <person name="Boedeker C."/>
            <person name="Pinto D."/>
            <person name="Vollmers J."/>
            <person name="Rivas-Marin E."/>
            <person name="Kohn T."/>
            <person name="Peeters S.H."/>
            <person name="Heuer A."/>
            <person name="Rast P."/>
            <person name="Oberbeckmann S."/>
            <person name="Bunk B."/>
            <person name="Jeske O."/>
            <person name="Meyerdierks A."/>
            <person name="Storesund J.E."/>
            <person name="Kallscheuer N."/>
            <person name="Luecker S."/>
            <person name="Lage O.M."/>
            <person name="Pohl T."/>
            <person name="Merkel B.J."/>
            <person name="Hornburger P."/>
            <person name="Mueller R.-W."/>
            <person name="Bruemmer F."/>
            <person name="Labrenz M."/>
            <person name="Spormann A.M."/>
            <person name="Op den Camp H."/>
            <person name="Overmann J."/>
            <person name="Amann R."/>
            <person name="Jetten M.S.M."/>
            <person name="Mascher T."/>
            <person name="Medema M.H."/>
            <person name="Devos D.P."/>
            <person name="Kaster A.-K."/>
            <person name="Ovreas L."/>
            <person name="Rohde M."/>
            <person name="Galperin M.Y."/>
            <person name="Jogler C."/>
        </authorList>
    </citation>
    <scope>NUCLEOTIDE SEQUENCE [LARGE SCALE GENOMIC DNA]</scope>
    <source>
        <strain evidence="3 4">OJF2</strain>
    </source>
</reference>
<dbReference type="InterPro" id="IPR007527">
    <property type="entry name" value="Znf_SWIM"/>
</dbReference>
<dbReference type="EMBL" id="CP042997">
    <property type="protein sequence ID" value="QEH35567.1"/>
    <property type="molecule type" value="Genomic_DNA"/>
</dbReference>